<feature type="region of interest" description="Disordered" evidence="6">
    <location>
        <begin position="587"/>
        <end position="620"/>
    </location>
</feature>
<dbReference type="FunFam" id="1.10.418.10:FF:000038">
    <property type="entry name" value="LIM and calponin homology domains-containing protein 1"/>
    <property type="match status" value="1"/>
</dbReference>
<keyword evidence="5" id="KW-0175">Coiled coil</keyword>
<gene>
    <name evidence="11" type="primary">LOC102194794</name>
</gene>
<dbReference type="InterPro" id="IPR029978">
    <property type="entry name" value="LMO-7"/>
</dbReference>
<evidence type="ECO:0000313" key="11">
    <source>
        <dbReference type="RefSeq" id="XP_013763936.1"/>
    </source>
</evidence>
<dbReference type="SUPFAM" id="SSF50156">
    <property type="entry name" value="PDZ domain-like"/>
    <property type="match status" value="1"/>
</dbReference>
<dbReference type="InterPro" id="IPR036872">
    <property type="entry name" value="CH_dom_sf"/>
</dbReference>
<feature type="compositionally biased region" description="Basic and acidic residues" evidence="6">
    <location>
        <begin position="684"/>
        <end position="699"/>
    </location>
</feature>
<reference evidence="11" key="1">
    <citation type="submission" date="2025-08" db="UniProtKB">
        <authorList>
            <consortium name="RefSeq"/>
        </authorList>
    </citation>
    <scope>IDENTIFICATION</scope>
</reference>
<feature type="domain" description="Calponin-homology (CH)" evidence="7">
    <location>
        <begin position="12"/>
        <end position="129"/>
    </location>
</feature>
<dbReference type="Gene3D" id="2.30.42.10">
    <property type="match status" value="1"/>
</dbReference>
<feature type="region of interest" description="Disordered" evidence="6">
    <location>
        <begin position="1137"/>
        <end position="1168"/>
    </location>
</feature>
<dbReference type="GeneID" id="102194794"/>
<feature type="region of interest" description="Disordered" evidence="6">
    <location>
        <begin position="1048"/>
        <end position="1094"/>
    </location>
</feature>
<protein>
    <submittedName>
        <fullName evidence="11">LIM domain only protein 7-like</fullName>
    </submittedName>
</protein>
<evidence type="ECO:0000259" key="9">
    <source>
        <dbReference type="PROSITE" id="PS50106"/>
    </source>
</evidence>
<dbReference type="Pfam" id="PF00307">
    <property type="entry name" value="CH"/>
    <property type="match status" value="1"/>
</dbReference>
<dbReference type="Pfam" id="PF00412">
    <property type="entry name" value="LIM"/>
    <property type="match status" value="1"/>
</dbReference>
<dbReference type="PROSITE" id="PS50021">
    <property type="entry name" value="CH"/>
    <property type="match status" value="1"/>
</dbReference>
<dbReference type="PANTHER" id="PTHR46767">
    <property type="entry name" value="LIM DOMAIN ONLY PROTEIN 7"/>
    <property type="match status" value="1"/>
</dbReference>
<dbReference type="CDD" id="cd00136">
    <property type="entry name" value="PDZ_canonical"/>
    <property type="match status" value="1"/>
</dbReference>
<dbReference type="CDD" id="cd08368">
    <property type="entry name" value="LIM"/>
    <property type="match status" value="1"/>
</dbReference>
<dbReference type="Gene3D" id="1.10.418.10">
    <property type="entry name" value="Calponin-like domain"/>
    <property type="match status" value="1"/>
</dbReference>
<evidence type="ECO:0000256" key="4">
    <source>
        <dbReference type="PROSITE-ProRule" id="PRU00125"/>
    </source>
</evidence>
<evidence type="ECO:0000256" key="2">
    <source>
        <dbReference type="ARBA" id="ARBA00022833"/>
    </source>
</evidence>
<sequence length="1346" mass="151197">MEWRQQTSVSRADAFNEAKRWIEEVTGKSFGCSDFRAALENGVLLCDLINQLKPGIIKRVNRLSTPIAGLDNVNVFLKACEKLGLNESQLFHPGDLQDISTRVTLRRDEGNRRLKNVLITIYWLGRKAHLDTLYNGPQLNLKAFEGLLGLALSKALDEGGVPVKDSSDSLCQNPEEECQYKNYRRGNSADSTDSFNSQALHPNVEGTFCATEELFLQALCEEDSEDDYTEADPVLDDLHFRRMQQTLHQTSANLHYDRFLPQYWTPEEEVRVRRIYLGSQRRPWYHKMQRLRASQTQVKPERPVQVNPGWIWSKSLSDIPMVYPVRKAPDANTSHDESQDTGLTRLWNQDNRRKCSVAAKDAEAQWQDDLKKWKTRRRSTKSELRTKSQDREHVMDKMINGSVTTIEKNEAKLKYQQSPWTRNTAPRPYSTTSPSKSSSDLRPHTRALLARSYATEAPFSPTVPLSSQSSTHAQGGAVVVPDGKVLGEEIHFASTALDEARVGMPSLGFPVISQTQVKSQSSTAPFQSTCELSQPQNGLTNQISTHFTALQLNETTNSKSNKSPTLSMSSERKAFFYVHPELKTAGEDLSHQNDNSQEDGQKSSWQAAAEQSTAPQTPGVYKFLPRTVSWSGSASLPRGYRRSEGSSRLSSAITARPFGTKQSRVSSLPRMYNVDDNQGVLLNSEREDSPSSPSLKRETATAQLSGPYQTNQGKQTGAGQEEQVTSSNLSSQTSFQSSGYYYRPSIQSQILPQPYSNLQSRQNRGLTFSADGSTDLPKVDHSDMRVSLTLKPNSLADFGFHTHWDSTGARVKLIQPGSPAELCQLRVDDEIVTVDGAAVAHMNYDQWRDKMSSALQTGSLTMDIRRYGNKDWSTGEGTHHSQPGQSRVTLNLTAASSPVLIGCPDHHANSAAFPDTQVTQGFKSNGHTDNVMQGKVMGGELCETHGTTRNKDCSTIIRKNQKRRAEFFRQQGCAGFSSWVYLCGGSESAISDLQVPSLSPPSSSWSWDLEEDRRRQEKWQEEQERLLQEKYQRDQERLEAEWRRDQRDVIDPKKSGSQKTFEVTSGDVGLARTQQQENAMPKKTREEEQSTDGEKLKELLGPKRQSNAHEVQNEMVAQQDWADGSCGFAQLSPAHRTKSLSSPVLAGPHKYSRGDQSKRKGLSVAKAEKERQQILEEMKKRTQLLTDNSWIRQRSSSFYKDPMIVGLPLKRYDSLDNLDNLRQPQSSIYSYPRPHSAAAGYVTPSRNASSRYSTGSVLSLRNPYIQSCHQARMVNGRRNCSVCGRILGSRPAMVIEALSLYFHLGCFQCVGCRQHLGGRENGAQVQIRNRKPFCERCYFQLRFTPM</sequence>
<feature type="domain" description="LIM zinc-binding" evidence="8">
    <location>
        <begin position="1278"/>
        <end position="1344"/>
    </location>
</feature>
<dbReference type="Proteomes" id="UP000695023">
    <property type="component" value="Unplaced"/>
</dbReference>
<dbReference type="Gene3D" id="2.10.110.10">
    <property type="entry name" value="Cysteine Rich Protein"/>
    <property type="match status" value="1"/>
</dbReference>
<dbReference type="GO" id="GO:0030155">
    <property type="term" value="P:regulation of cell adhesion"/>
    <property type="evidence" value="ECO:0007669"/>
    <property type="project" value="InterPro"/>
</dbReference>
<evidence type="ECO:0000256" key="1">
    <source>
        <dbReference type="ARBA" id="ARBA00022723"/>
    </source>
</evidence>
<dbReference type="Pfam" id="PF17820">
    <property type="entry name" value="PDZ_6"/>
    <property type="match status" value="1"/>
</dbReference>
<dbReference type="GO" id="GO:0046872">
    <property type="term" value="F:metal ion binding"/>
    <property type="evidence" value="ECO:0007669"/>
    <property type="project" value="UniProtKB-KW"/>
</dbReference>
<keyword evidence="2 4" id="KW-0862">Zinc</keyword>
<keyword evidence="10" id="KW-1185">Reference proteome</keyword>
<dbReference type="RefSeq" id="XP_013763936.1">
    <property type="nucleotide sequence ID" value="XM_013908482.1"/>
</dbReference>
<evidence type="ECO:0000313" key="10">
    <source>
        <dbReference type="Proteomes" id="UP000695023"/>
    </source>
</evidence>
<dbReference type="PROSITE" id="PS00478">
    <property type="entry name" value="LIM_DOMAIN_1"/>
    <property type="match status" value="1"/>
</dbReference>
<name>A0A9Y6LYS1_9CICH</name>
<dbReference type="InterPro" id="IPR001715">
    <property type="entry name" value="CH_dom"/>
</dbReference>
<evidence type="ECO:0000256" key="3">
    <source>
        <dbReference type="ARBA" id="ARBA00023038"/>
    </source>
</evidence>
<dbReference type="Pfam" id="PF15949">
    <property type="entry name" value="DUF4757"/>
    <property type="match status" value="1"/>
</dbReference>
<feature type="compositionally biased region" description="Polar residues" evidence="6">
    <location>
        <begin position="602"/>
        <end position="616"/>
    </location>
</feature>
<dbReference type="GO" id="GO:0023051">
    <property type="term" value="P:regulation of signaling"/>
    <property type="evidence" value="ECO:0007669"/>
    <property type="project" value="InterPro"/>
</dbReference>
<dbReference type="PROSITE" id="PS50023">
    <property type="entry name" value="LIM_DOMAIN_2"/>
    <property type="match status" value="1"/>
</dbReference>
<dbReference type="SUPFAM" id="SSF47576">
    <property type="entry name" value="Calponin-homology domain, CH-domain"/>
    <property type="match status" value="1"/>
</dbReference>
<organism evidence="10 11">
    <name type="scientific">Pundamilia nyererei</name>
    <dbReference type="NCBI Taxonomy" id="303518"/>
    <lineage>
        <taxon>Eukaryota</taxon>
        <taxon>Metazoa</taxon>
        <taxon>Chordata</taxon>
        <taxon>Craniata</taxon>
        <taxon>Vertebrata</taxon>
        <taxon>Euteleostomi</taxon>
        <taxon>Actinopterygii</taxon>
        <taxon>Neopterygii</taxon>
        <taxon>Teleostei</taxon>
        <taxon>Neoteleostei</taxon>
        <taxon>Acanthomorphata</taxon>
        <taxon>Ovalentaria</taxon>
        <taxon>Cichlomorphae</taxon>
        <taxon>Cichliformes</taxon>
        <taxon>Cichlidae</taxon>
        <taxon>African cichlids</taxon>
        <taxon>Pseudocrenilabrinae</taxon>
        <taxon>Haplochromini</taxon>
        <taxon>Pundamilia</taxon>
    </lineage>
</organism>
<dbReference type="PRINTS" id="PR00888">
    <property type="entry name" value="SM22CALPONIN"/>
</dbReference>
<dbReference type="PANTHER" id="PTHR46767:SF2">
    <property type="entry name" value="LIM DOMAIN 7B"/>
    <property type="match status" value="1"/>
</dbReference>
<dbReference type="InterPro" id="IPR036034">
    <property type="entry name" value="PDZ_sf"/>
</dbReference>
<dbReference type="InterPro" id="IPR001781">
    <property type="entry name" value="Znf_LIM"/>
</dbReference>
<dbReference type="InterPro" id="IPR041489">
    <property type="entry name" value="PDZ_6"/>
</dbReference>
<proteinExistence type="predicted"/>
<evidence type="ECO:0000256" key="5">
    <source>
        <dbReference type="SAM" id="Coils"/>
    </source>
</evidence>
<dbReference type="InterPro" id="IPR003096">
    <property type="entry name" value="SM22_calponin"/>
</dbReference>
<feature type="compositionally biased region" description="Polar residues" evidence="6">
    <location>
        <begin position="700"/>
        <end position="724"/>
    </location>
</feature>
<dbReference type="SMART" id="SM00228">
    <property type="entry name" value="PDZ"/>
    <property type="match status" value="1"/>
</dbReference>
<dbReference type="SMART" id="SM00033">
    <property type="entry name" value="CH"/>
    <property type="match status" value="1"/>
</dbReference>
<dbReference type="SMART" id="SM00132">
    <property type="entry name" value="LIM"/>
    <property type="match status" value="1"/>
</dbReference>
<feature type="compositionally biased region" description="Basic and acidic residues" evidence="6">
    <location>
        <begin position="1083"/>
        <end position="1094"/>
    </location>
</feature>
<feature type="compositionally biased region" description="Polar residues" evidence="6">
    <location>
        <begin position="415"/>
        <end position="424"/>
    </location>
</feature>
<dbReference type="InterPro" id="IPR001478">
    <property type="entry name" value="PDZ"/>
</dbReference>
<feature type="region of interest" description="Disordered" evidence="6">
    <location>
        <begin position="414"/>
        <end position="442"/>
    </location>
</feature>
<evidence type="ECO:0000259" key="8">
    <source>
        <dbReference type="PROSITE" id="PS50023"/>
    </source>
</evidence>
<feature type="region of interest" description="Disordered" evidence="6">
    <location>
        <begin position="632"/>
        <end position="731"/>
    </location>
</feature>
<dbReference type="PROSITE" id="PS50106">
    <property type="entry name" value="PDZ"/>
    <property type="match status" value="1"/>
</dbReference>
<dbReference type="InterPro" id="IPR031865">
    <property type="entry name" value="DUF4757"/>
</dbReference>
<accession>A0A9Y6LYS1</accession>
<keyword evidence="3 4" id="KW-0440">LIM domain</keyword>
<feature type="coiled-coil region" evidence="5">
    <location>
        <begin position="1009"/>
        <end position="1041"/>
    </location>
</feature>
<feature type="domain" description="PDZ" evidence="9">
    <location>
        <begin position="787"/>
        <end position="866"/>
    </location>
</feature>
<evidence type="ECO:0000259" key="7">
    <source>
        <dbReference type="PROSITE" id="PS50021"/>
    </source>
</evidence>
<keyword evidence="1 4" id="KW-0479">Metal-binding</keyword>
<evidence type="ECO:0000256" key="6">
    <source>
        <dbReference type="SAM" id="MobiDB-lite"/>
    </source>
</evidence>